<dbReference type="InterPro" id="IPR036388">
    <property type="entry name" value="WH-like_DNA-bd_sf"/>
</dbReference>
<dbReference type="SUPFAM" id="SSF46894">
    <property type="entry name" value="C-terminal effector domain of the bipartite response regulators"/>
    <property type="match status" value="1"/>
</dbReference>
<comment type="caution">
    <text evidence="2">The sequence shown here is derived from an EMBL/GenBank/DDBJ whole genome shotgun (WGS) entry which is preliminary data.</text>
</comment>
<evidence type="ECO:0000259" key="1">
    <source>
        <dbReference type="SMART" id="SM00421"/>
    </source>
</evidence>
<protein>
    <submittedName>
        <fullName evidence="2">LuxR family transcriptional regulator</fullName>
    </submittedName>
</protein>
<dbReference type="Gene3D" id="1.10.10.10">
    <property type="entry name" value="Winged helix-like DNA-binding domain superfamily/Winged helix DNA-binding domain"/>
    <property type="match status" value="1"/>
</dbReference>
<dbReference type="InterPro" id="IPR000792">
    <property type="entry name" value="Tscrpt_reg_LuxR_C"/>
</dbReference>
<dbReference type="RefSeq" id="WP_353985196.1">
    <property type="nucleotide sequence ID" value="NZ_JBEWLY010000023.1"/>
</dbReference>
<evidence type="ECO:0000313" key="3">
    <source>
        <dbReference type="Proteomes" id="UP001548713"/>
    </source>
</evidence>
<dbReference type="InterPro" id="IPR016032">
    <property type="entry name" value="Sig_transdc_resp-reg_C-effctor"/>
</dbReference>
<dbReference type="Proteomes" id="UP001548713">
    <property type="component" value="Unassembled WGS sequence"/>
</dbReference>
<name>A0ABV2D4B8_9SPHN</name>
<feature type="domain" description="HTH luxR-type" evidence="1">
    <location>
        <begin position="299"/>
        <end position="356"/>
    </location>
</feature>
<dbReference type="SMART" id="SM00421">
    <property type="entry name" value="HTH_LUXR"/>
    <property type="match status" value="1"/>
</dbReference>
<organism evidence="2 3">
    <name type="scientific">Novosphingobium kalidii</name>
    <dbReference type="NCBI Taxonomy" id="3230299"/>
    <lineage>
        <taxon>Bacteria</taxon>
        <taxon>Pseudomonadati</taxon>
        <taxon>Pseudomonadota</taxon>
        <taxon>Alphaproteobacteria</taxon>
        <taxon>Sphingomonadales</taxon>
        <taxon>Sphingomonadaceae</taxon>
        <taxon>Novosphingobium</taxon>
    </lineage>
</organism>
<keyword evidence="3" id="KW-1185">Reference proteome</keyword>
<accession>A0ABV2D4B8</accession>
<reference evidence="2 3" key="1">
    <citation type="submission" date="2024-07" db="EMBL/GenBank/DDBJ databases">
        <title>Novosphingobium kalidii RD2P27.</title>
        <authorList>
            <person name="Sun J.-Q."/>
        </authorList>
    </citation>
    <scope>NUCLEOTIDE SEQUENCE [LARGE SCALE GENOMIC DNA]</scope>
    <source>
        <strain evidence="2 3">RD2P27</strain>
    </source>
</reference>
<evidence type="ECO:0000313" key="2">
    <source>
        <dbReference type="EMBL" id="MET1756707.1"/>
    </source>
</evidence>
<gene>
    <name evidence="2" type="ORF">ABVV53_14780</name>
</gene>
<proteinExistence type="predicted"/>
<sequence length="364" mass="40254">MPLTSRDETDLLLPLFDGGRENAPFSTLLERLRRRTRSIYVSLTIRLSETPDPYAFFVGPDIHKRAHELELHDLNLTDRVQYDLLRPGRVYSGDEFDAHDPALRARRARDMRKLGLVDERVVRVLDEDLASAWLIIASDRPCTATDSALLSSLAPYAAAALRTFIAAERQTLTAILDAESLERTGTGWMIFDKSGRLLTLAPSTERSLQQIIGHAPRCGQPLRELGPSVARELGEAAARFAADPGGDDATIVLHEATRMEAILRAAPSCGHLMHAPVMIAHCHQPRKPEPRRITHLARLYDLPIREAELAILLADGMSLAEASGTMGLTIETTRNYSKRLFAKIGVRGQPELVSAVFQSCVMLA</sequence>
<dbReference type="EMBL" id="JBEWLY010000023">
    <property type="protein sequence ID" value="MET1756707.1"/>
    <property type="molecule type" value="Genomic_DNA"/>
</dbReference>